<dbReference type="RefSeq" id="WP_134450911.1">
    <property type="nucleotide sequence ID" value="NZ_SOFY01000011.1"/>
</dbReference>
<keyword evidence="2" id="KW-1185">Reference proteome</keyword>
<dbReference type="Proteomes" id="UP000297403">
    <property type="component" value="Unassembled WGS sequence"/>
</dbReference>
<dbReference type="EMBL" id="SOFY01000011">
    <property type="protein sequence ID" value="TFC52082.1"/>
    <property type="molecule type" value="Genomic_DNA"/>
</dbReference>
<comment type="caution">
    <text evidence="1">The sequence shown here is derived from an EMBL/GenBank/DDBJ whole genome shotgun (WGS) entry which is preliminary data.</text>
</comment>
<name>A0AAQ2C878_9MICO</name>
<dbReference type="Gene3D" id="3.50.50.60">
    <property type="entry name" value="FAD/NAD(P)-binding domain"/>
    <property type="match status" value="2"/>
</dbReference>
<dbReference type="PANTHER" id="PTHR10668:SF105">
    <property type="entry name" value="DEHYDROGENASE-RELATED"/>
    <property type="match status" value="1"/>
</dbReference>
<accession>A0AAQ2C878</accession>
<sequence length="490" mass="51167">MPDVNVVGAGPNGLAAAVVLARAGLSVQVIEQSGAAGGALRTQELTLPGFRHDVGSAVHPAALASPFFREFGLTGRVPFIVPEISYAHPLDGGQAAVAWLNLDRTADALGRDSRAWARVFQPLLNRLDGVVGFTGNQLLRWPDDPVAAAAFGARVLLLGTAARRLVFRTEAAAALFAGVAAHTPGRQPSPASAGAGLLLAAHAHGRGWGYPVGGSQAIADALVADLLAHGGSLRLDTEVRSPSDLEPARVTLLDTSPGFLARFAGPRLPDRYRRALARFRYGAGVAKVDFALSGPVPWTNPDVARSPTVHVGGTRAEVVGAEREVARGRSAEHPFVLVTQPSVLDPTRAPAGCHVLWAYAHVPPGSDEDLTEAIVLQIERFAPGFRDTILASTARSARGMAAQDPNLVGGDILGGVVSLRQLVKRPVVSSRPWRTPVPGLYLCSASTPPGPAVHGMNGWYAATLVLRHEFGLDAFPSLAPDSTAPDSARA</sequence>
<evidence type="ECO:0000313" key="1">
    <source>
        <dbReference type="EMBL" id="TFC52082.1"/>
    </source>
</evidence>
<dbReference type="PANTHER" id="PTHR10668">
    <property type="entry name" value="PHYTOENE DEHYDROGENASE"/>
    <property type="match status" value="1"/>
</dbReference>
<dbReference type="AlphaFoldDB" id="A0AAQ2C878"/>
<reference evidence="1 2" key="1">
    <citation type="submission" date="2019-03" db="EMBL/GenBank/DDBJ databases">
        <title>Genomics of glacier-inhabiting Cryobacterium strains.</title>
        <authorList>
            <person name="Liu Q."/>
            <person name="Xin Y.-H."/>
        </authorList>
    </citation>
    <scope>NUCLEOTIDE SEQUENCE [LARGE SCALE GENOMIC DNA]</scope>
    <source>
        <strain evidence="2">TMT1-22</strain>
    </source>
</reference>
<evidence type="ECO:0000313" key="2">
    <source>
        <dbReference type="Proteomes" id="UP000297403"/>
    </source>
</evidence>
<gene>
    <name evidence="1" type="ORF">E3O49_02005</name>
</gene>
<organism evidence="1 2">
    <name type="scientific">Cryobacterium shii</name>
    <dbReference type="NCBI Taxonomy" id="1259235"/>
    <lineage>
        <taxon>Bacteria</taxon>
        <taxon>Bacillati</taxon>
        <taxon>Actinomycetota</taxon>
        <taxon>Actinomycetes</taxon>
        <taxon>Micrococcales</taxon>
        <taxon>Microbacteriaceae</taxon>
        <taxon>Cryobacterium</taxon>
    </lineage>
</organism>
<dbReference type="Pfam" id="PF13450">
    <property type="entry name" value="NAD_binding_8"/>
    <property type="match status" value="1"/>
</dbReference>
<dbReference type="PRINTS" id="PR00419">
    <property type="entry name" value="ADXRDTASE"/>
</dbReference>
<dbReference type="SUPFAM" id="SSF51905">
    <property type="entry name" value="FAD/NAD(P)-binding domain"/>
    <property type="match status" value="1"/>
</dbReference>
<proteinExistence type="predicted"/>
<protein>
    <submittedName>
        <fullName evidence="1">NAD(P)/FAD-dependent oxidoreductase</fullName>
    </submittedName>
</protein>
<dbReference type="InterPro" id="IPR036188">
    <property type="entry name" value="FAD/NAD-bd_sf"/>
</dbReference>